<keyword evidence="4" id="KW-1185">Reference proteome</keyword>
<evidence type="ECO:0000313" key="3">
    <source>
        <dbReference type="EMBL" id="KAL3318908.1"/>
    </source>
</evidence>
<dbReference type="InterPro" id="IPR000904">
    <property type="entry name" value="Sec7_dom"/>
</dbReference>
<dbReference type="PROSITE" id="PS50190">
    <property type="entry name" value="SEC7"/>
    <property type="match status" value="1"/>
</dbReference>
<evidence type="ECO:0000256" key="1">
    <source>
        <dbReference type="SAM" id="MobiDB-lite"/>
    </source>
</evidence>
<dbReference type="InterPro" id="IPR035999">
    <property type="entry name" value="Sec7_dom_sf"/>
</dbReference>
<dbReference type="CDD" id="cd00171">
    <property type="entry name" value="Sec7"/>
    <property type="match status" value="1"/>
</dbReference>
<gene>
    <name evidence="3" type="primary">EFA-6_2</name>
    <name evidence="3" type="ORF">Ciccas_002422</name>
</gene>
<evidence type="ECO:0000259" key="2">
    <source>
        <dbReference type="PROSITE" id="PS50190"/>
    </source>
</evidence>
<dbReference type="EMBL" id="JBJKFK010000191">
    <property type="protein sequence ID" value="KAL3318908.1"/>
    <property type="molecule type" value="Genomic_DNA"/>
</dbReference>
<feature type="compositionally biased region" description="Polar residues" evidence="1">
    <location>
        <begin position="39"/>
        <end position="53"/>
    </location>
</feature>
<dbReference type="InterPro" id="IPR023394">
    <property type="entry name" value="Sec7_C_sf"/>
</dbReference>
<protein>
    <submittedName>
        <fullName evidence="3">Pleckstrin and Sec7 domain containing</fullName>
    </submittedName>
</protein>
<dbReference type="SUPFAM" id="SSF48425">
    <property type="entry name" value="Sec7 domain"/>
    <property type="match status" value="1"/>
</dbReference>
<accession>A0ABD2QH98</accession>
<feature type="domain" description="SEC7" evidence="2">
    <location>
        <begin position="97"/>
        <end position="280"/>
    </location>
</feature>
<dbReference type="Gene3D" id="1.10.1000.11">
    <property type="entry name" value="Arf Nucleotide-binding Site Opener,domain 2"/>
    <property type="match status" value="1"/>
</dbReference>
<sequence>MIKIGTCQNARVSSFDLKYMDDSSSTSSSDNSDQEDSETVTLTEDQPSDNLKNGQAGAKFRNNSLQINGSLHSPQQLFSRFSDELHMLIKSSSEHLKPVTEWDILSDSDTESIPESVYHQPPKAADREAASRLAKRLFYLDGFRITEISKQIGKKNDFSQLVGEEFASNFEFTGLPIDVGLRQYLQKFCLLGETQEKERILQHFSKRYMQCNVASTFLASEDACHTLVCALMLLNTDLHSRGIARRMTLPEFQANLVSLNAGQNFPDSELANLFESVQKQSIRGPVHEGSYPGLVSLYVNPQNHANNFKQQPVASSAAAASMIMSNQTDSTATLPMPTPPPSPYWIRPSDTNADIDQFTQHFTVANPNTRRLFEDAGQSPYLDVSLSFIRATFF</sequence>
<dbReference type="Pfam" id="PF01369">
    <property type="entry name" value="Sec7"/>
    <property type="match status" value="1"/>
</dbReference>
<dbReference type="PANTHER" id="PTHR10663">
    <property type="entry name" value="GUANYL-NUCLEOTIDE EXCHANGE FACTOR"/>
    <property type="match status" value="1"/>
</dbReference>
<evidence type="ECO:0000313" key="4">
    <source>
        <dbReference type="Proteomes" id="UP001626550"/>
    </source>
</evidence>
<proteinExistence type="predicted"/>
<name>A0ABD2QH98_9PLAT</name>
<dbReference type="PANTHER" id="PTHR10663:SF376">
    <property type="entry name" value="PH AND SEC7 DOMAIN-CONTAINING PROTEIN"/>
    <property type="match status" value="1"/>
</dbReference>
<feature type="compositionally biased region" description="Low complexity" evidence="1">
    <location>
        <begin position="22"/>
        <end position="31"/>
    </location>
</feature>
<dbReference type="Proteomes" id="UP001626550">
    <property type="component" value="Unassembled WGS sequence"/>
</dbReference>
<dbReference type="SMART" id="SM00222">
    <property type="entry name" value="Sec7"/>
    <property type="match status" value="1"/>
</dbReference>
<feature type="region of interest" description="Disordered" evidence="1">
    <location>
        <begin position="20"/>
        <end position="56"/>
    </location>
</feature>
<dbReference type="AlphaFoldDB" id="A0ABD2QH98"/>
<reference evidence="3 4" key="1">
    <citation type="submission" date="2024-11" db="EMBL/GenBank/DDBJ databases">
        <title>Adaptive evolution of stress response genes in parasites aligns with host niche diversity.</title>
        <authorList>
            <person name="Hahn C."/>
            <person name="Resl P."/>
        </authorList>
    </citation>
    <scope>NUCLEOTIDE SEQUENCE [LARGE SCALE GENOMIC DNA]</scope>
    <source>
        <strain evidence="3">EGGRZ-B1_66</strain>
        <tissue evidence="3">Body</tissue>
    </source>
</reference>
<organism evidence="3 4">
    <name type="scientific">Cichlidogyrus casuarinus</name>
    <dbReference type="NCBI Taxonomy" id="1844966"/>
    <lineage>
        <taxon>Eukaryota</taxon>
        <taxon>Metazoa</taxon>
        <taxon>Spiralia</taxon>
        <taxon>Lophotrochozoa</taxon>
        <taxon>Platyhelminthes</taxon>
        <taxon>Monogenea</taxon>
        <taxon>Monopisthocotylea</taxon>
        <taxon>Dactylogyridea</taxon>
        <taxon>Ancyrocephalidae</taxon>
        <taxon>Cichlidogyrus</taxon>
    </lineage>
</organism>
<comment type="caution">
    <text evidence="3">The sequence shown here is derived from an EMBL/GenBank/DDBJ whole genome shotgun (WGS) entry which is preliminary data.</text>
</comment>